<organism evidence="4 5">
    <name type="scientific">Elysia marginata</name>
    <dbReference type="NCBI Taxonomy" id="1093978"/>
    <lineage>
        <taxon>Eukaryota</taxon>
        <taxon>Metazoa</taxon>
        <taxon>Spiralia</taxon>
        <taxon>Lophotrochozoa</taxon>
        <taxon>Mollusca</taxon>
        <taxon>Gastropoda</taxon>
        <taxon>Heterobranchia</taxon>
        <taxon>Euthyneura</taxon>
        <taxon>Panpulmonata</taxon>
        <taxon>Sacoglossa</taxon>
        <taxon>Placobranchoidea</taxon>
        <taxon>Plakobranchidae</taxon>
        <taxon>Elysia</taxon>
    </lineage>
</organism>
<evidence type="ECO:0000259" key="3">
    <source>
        <dbReference type="PROSITE" id="PS51406"/>
    </source>
</evidence>
<protein>
    <submittedName>
        <fullName evidence="4">Tenascin-R</fullName>
    </submittedName>
</protein>
<reference evidence="4 5" key="1">
    <citation type="journal article" date="2021" name="Elife">
        <title>Chloroplast acquisition without the gene transfer in kleptoplastic sea slugs, Plakobranchus ocellatus.</title>
        <authorList>
            <person name="Maeda T."/>
            <person name="Takahashi S."/>
            <person name="Yoshida T."/>
            <person name="Shimamura S."/>
            <person name="Takaki Y."/>
            <person name="Nagai Y."/>
            <person name="Toyoda A."/>
            <person name="Suzuki Y."/>
            <person name="Arimoto A."/>
            <person name="Ishii H."/>
            <person name="Satoh N."/>
            <person name="Nishiyama T."/>
            <person name="Hasebe M."/>
            <person name="Maruyama T."/>
            <person name="Minagawa J."/>
            <person name="Obokata J."/>
            <person name="Shigenobu S."/>
        </authorList>
    </citation>
    <scope>NUCLEOTIDE SEQUENCE [LARGE SCALE GENOMIC DNA]</scope>
</reference>
<dbReference type="PROSITE" id="PS51406">
    <property type="entry name" value="FIBRINOGEN_C_2"/>
    <property type="match status" value="1"/>
</dbReference>
<name>A0AAV4JJA6_9GAST</name>
<dbReference type="PROSITE" id="PS00514">
    <property type="entry name" value="FIBRINOGEN_C_1"/>
    <property type="match status" value="1"/>
</dbReference>
<keyword evidence="5" id="KW-1185">Reference proteome</keyword>
<proteinExistence type="predicted"/>
<dbReference type="InterPro" id="IPR036056">
    <property type="entry name" value="Fibrinogen-like_C"/>
</dbReference>
<dbReference type="PANTHER" id="PTHR19143">
    <property type="entry name" value="FIBRINOGEN/TENASCIN/ANGIOPOEITIN"/>
    <property type="match status" value="1"/>
</dbReference>
<dbReference type="InterPro" id="IPR014716">
    <property type="entry name" value="Fibrinogen_a/b/g_C_1"/>
</dbReference>
<dbReference type="Pfam" id="PF00147">
    <property type="entry name" value="Fibrinogen_C"/>
    <property type="match status" value="1"/>
</dbReference>
<accession>A0AAV4JJA6</accession>
<dbReference type="AlphaFoldDB" id="A0AAV4JJA6"/>
<dbReference type="Gene3D" id="3.90.215.10">
    <property type="entry name" value="Gamma Fibrinogen, chain A, domain 1"/>
    <property type="match status" value="1"/>
</dbReference>
<keyword evidence="1" id="KW-1015">Disulfide bond</keyword>
<dbReference type="GO" id="GO:0005615">
    <property type="term" value="C:extracellular space"/>
    <property type="evidence" value="ECO:0007669"/>
    <property type="project" value="TreeGrafter"/>
</dbReference>
<dbReference type="InterPro" id="IPR050373">
    <property type="entry name" value="Fibrinogen_C-term_domain"/>
</dbReference>
<evidence type="ECO:0000313" key="5">
    <source>
        <dbReference type="Proteomes" id="UP000762676"/>
    </source>
</evidence>
<feature type="domain" description="Fibrinogen C-terminal" evidence="3">
    <location>
        <begin position="462"/>
        <end position="675"/>
    </location>
</feature>
<evidence type="ECO:0000256" key="2">
    <source>
        <dbReference type="SAM" id="MobiDB-lite"/>
    </source>
</evidence>
<evidence type="ECO:0000313" key="4">
    <source>
        <dbReference type="EMBL" id="GFS21788.1"/>
    </source>
</evidence>
<dbReference type="SUPFAM" id="SSF56496">
    <property type="entry name" value="Fibrinogen C-terminal domain-like"/>
    <property type="match status" value="1"/>
</dbReference>
<gene>
    <name evidence="4" type="ORF">ElyMa_006933800</name>
</gene>
<dbReference type="InterPro" id="IPR002181">
    <property type="entry name" value="Fibrinogen_a/b/g_C_dom"/>
</dbReference>
<dbReference type="PANTHER" id="PTHR19143:SF458">
    <property type="entry name" value="FIBRINOGEN C-TERMINAL DOMAIN-CONTAINING PROTEIN-RELATED"/>
    <property type="match status" value="1"/>
</dbReference>
<feature type="region of interest" description="Disordered" evidence="2">
    <location>
        <begin position="172"/>
        <end position="194"/>
    </location>
</feature>
<dbReference type="SMART" id="SM00186">
    <property type="entry name" value="FBG"/>
    <property type="match status" value="1"/>
</dbReference>
<dbReference type="CDD" id="cd00087">
    <property type="entry name" value="FReD"/>
    <property type="match status" value="1"/>
</dbReference>
<sequence length="676" mass="75212">MRQVLECGHAVWQPHHKNISIEVEDVQRRATTLLVSMKNKLYSQRLRVLGLPTLLHRRNRGDIDLVECLTALVSSSARPKRTDFIVSTHTSQAKMKNFWLIFGLTGILVNGENAGLQFSLNRNAHELPDDGSACAILFCQVKAHISGQGDSQDEQEKSSPSFSTISSLTIFQNEPSSNGGNGPREQTPIASVRTKKTRFQQAEDGIKGYGHLEPGYAMLRLQFKRSADCESEFTCRVKGVDSEGKEHVSTAQLLQQPKRHISPEEHMQSLSTSVTVQLLSLVQQITVKMALVERSQQGLDDQMNVLEHRLEDKLDAGFKKIEDKLCDLESKACDSGSDLSVPHVETVSNLENNKTLHSILDATKRIENALSNKSLFSLHANNTTGQACEQVLQFLAENLTAEINEFSNDREDLARALEDHMTGLTDNLSTILQSLEASLNQSLSTVPEFPTEVISALGGLLGTTSGPPKECKRTKGEALKQVVEIEPSEGSVLDVPYLCDMASDGGGWIIIQRRSTGDTDFYLGWDDYKEGFGTLEDDFWLGNDNIHKLTSKGSWELNVELKYKGNTQYANYKNFSIDDEGGKYKLHVGAYDGTAGDSLSRHDGHPFTTKDRDNDSGDSRNCAETFEGAWWYINCHDSNLNGRWMSTEAHHGLMWRSMTSDKSATFSEMKIRQTSP</sequence>
<comment type="caution">
    <text evidence="4">The sequence shown here is derived from an EMBL/GenBank/DDBJ whole genome shotgun (WGS) entry which is preliminary data.</text>
</comment>
<dbReference type="Proteomes" id="UP000762676">
    <property type="component" value="Unassembled WGS sequence"/>
</dbReference>
<dbReference type="EMBL" id="BMAT01013869">
    <property type="protein sequence ID" value="GFS21788.1"/>
    <property type="molecule type" value="Genomic_DNA"/>
</dbReference>
<evidence type="ECO:0000256" key="1">
    <source>
        <dbReference type="ARBA" id="ARBA00023157"/>
    </source>
</evidence>
<dbReference type="InterPro" id="IPR020837">
    <property type="entry name" value="Fibrinogen_CS"/>
</dbReference>